<dbReference type="AlphaFoldDB" id="A0A6B1DRW7"/>
<sequence>MTAWAAVCKDHRVGGKLEQHGIKLVSWLSCNDTLTLAGKVLFQICGMFAEFERNLIAERTKAGLTATRARGRKPKMTPEQFDRAASLIRTIVEQSGRSPGPSARKVATVPSICPTARTGR</sequence>
<evidence type="ECO:0000313" key="3">
    <source>
        <dbReference type="EMBL" id="MYD89626.1"/>
    </source>
</evidence>
<dbReference type="Pfam" id="PF00239">
    <property type="entry name" value="Resolvase"/>
    <property type="match status" value="1"/>
</dbReference>
<protein>
    <submittedName>
        <fullName evidence="3">Recombinase family protein</fullName>
    </submittedName>
</protein>
<dbReference type="SUPFAM" id="SSF53041">
    <property type="entry name" value="Resolvase-like"/>
    <property type="match status" value="1"/>
</dbReference>
<feature type="domain" description="Resolvase/invertase-type recombinase catalytic" evidence="2">
    <location>
        <begin position="1"/>
        <end position="71"/>
    </location>
</feature>
<dbReference type="InterPro" id="IPR036162">
    <property type="entry name" value="Resolvase-like_N_sf"/>
</dbReference>
<dbReference type="InterPro" id="IPR006119">
    <property type="entry name" value="Resolv_N"/>
</dbReference>
<gene>
    <name evidence="3" type="ORF">F4Y08_04690</name>
</gene>
<evidence type="ECO:0000259" key="2">
    <source>
        <dbReference type="PROSITE" id="PS51736"/>
    </source>
</evidence>
<dbReference type="GO" id="GO:0003677">
    <property type="term" value="F:DNA binding"/>
    <property type="evidence" value="ECO:0007669"/>
    <property type="project" value="InterPro"/>
</dbReference>
<organism evidence="3">
    <name type="scientific">Caldilineaceae bacterium SB0662_bin_9</name>
    <dbReference type="NCBI Taxonomy" id="2605258"/>
    <lineage>
        <taxon>Bacteria</taxon>
        <taxon>Bacillati</taxon>
        <taxon>Chloroflexota</taxon>
        <taxon>Caldilineae</taxon>
        <taxon>Caldilineales</taxon>
        <taxon>Caldilineaceae</taxon>
    </lineage>
</organism>
<dbReference type="Gene3D" id="3.40.50.1390">
    <property type="entry name" value="Resolvase, N-terminal catalytic domain"/>
    <property type="match status" value="1"/>
</dbReference>
<dbReference type="EMBL" id="VXPY01000030">
    <property type="protein sequence ID" value="MYD89626.1"/>
    <property type="molecule type" value="Genomic_DNA"/>
</dbReference>
<dbReference type="GO" id="GO:0000150">
    <property type="term" value="F:DNA strand exchange activity"/>
    <property type="evidence" value="ECO:0007669"/>
    <property type="project" value="InterPro"/>
</dbReference>
<reference evidence="3" key="1">
    <citation type="submission" date="2019-09" db="EMBL/GenBank/DDBJ databases">
        <title>Characterisation of the sponge microbiome using genome-centric metagenomics.</title>
        <authorList>
            <person name="Engelberts J.P."/>
            <person name="Robbins S.J."/>
            <person name="De Goeij J.M."/>
            <person name="Aranda M."/>
            <person name="Bell S.C."/>
            <person name="Webster N.S."/>
        </authorList>
    </citation>
    <scope>NUCLEOTIDE SEQUENCE</scope>
    <source>
        <strain evidence="3">SB0662_bin_9</strain>
    </source>
</reference>
<name>A0A6B1DRW7_9CHLR</name>
<accession>A0A6B1DRW7</accession>
<comment type="caution">
    <text evidence="3">The sequence shown here is derived from an EMBL/GenBank/DDBJ whole genome shotgun (WGS) entry which is preliminary data.</text>
</comment>
<evidence type="ECO:0000256" key="1">
    <source>
        <dbReference type="SAM" id="MobiDB-lite"/>
    </source>
</evidence>
<feature type="region of interest" description="Disordered" evidence="1">
    <location>
        <begin position="94"/>
        <end position="120"/>
    </location>
</feature>
<proteinExistence type="predicted"/>
<dbReference type="PROSITE" id="PS51736">
    <property type="entry name" value="RECOMBINASES_3"/>
    <property type="match status" value="1"/>
</dbReference>